<dbReference type="EMBL" id="JBHSON010000003">
    <property type="protein sequence ID" value="MFC5744530.1"/>
    <property type="molecule type" value="Genomic_DNA"/>
</dbReference>
<organism evidence="2 3">
    <name type="scientific">Actinomadura rugatobispora</name>
    <dbReference type="NCBI Taxonomy" id="1994"/>
    <lineage>
        <taxon>Bacteria</taxon>
        <taxon>Bacillati</taxon>
        <taxon>Actinomycetota</taxon>
        <taxon>Actinomycetes</taxon>
        <taxon>Streptosporangiales</taxon>
        <taxon>Thermomonosporaceae</taxon>
        <taxon>Actinomadura</taxon>
    </lineage>
</organism>
<keyword evidence="3" id="KW-1185">Reference proteome</keyword>
<gene>
    <name evidence="2" type="ORF">ACFPZN_02760</name>
</gene>
<evidence type="ECO:0000313" key="3">
    <source>
        <dbReference type="Proteomes" id="UP001596074"/>
    </source>
</evidence>
<dbReference type="NCBIfam" id="NF040657">
    <property type="entry name" value="immun_SitI3"/>
    <property type="match status" value="1"/>
</dbReference>
<dbReference type="RefSeq" id="WP_378279779.1">
    <property type="nucleotide sequence ID" value="NZ_JBHSON010000003.1"/>
</dbReference>
<protein>
    <submittedName>
        <fullName evidence="2">SitI3 family protein</fullName>
    </submittedName>
</protein>
<evidence type="ECO:0000313" key="2">
    <source>
        <dbReference type="EMBL" id="MFC5744530.1"/>
    </source>
</evidence>
<name>A0ABW0ZUQ7_9ACTN</name>
<feature type="compositionally biased region" description="Polar residues" evidence="1">
    <location>
        <begin position="140"/>
        <end position="151"/>
    </location>
</feature>
<dbReference type="Proteomes" id="UP001596074">
    <property type="component" value="Unassembled WGS sequence"/>
</dbReference>
<feature type="region of interest" description="Disordered" evidence="1">
    <location>
        <begin position="116"/>
        <end position="151"/>
    </location>
</feature>
<reference evidence="3" key="1">
    <citation type="journal article" date="2019" name="Int. J. Syst. Evol. Microbiol.">
        <title>The Global Catalogue of Microorganisms (GCM) 10K type strain sequencing project: providing services to taxonomists for standard genome sequencing and annotation.</title>
        <authorList>
            <consortium name="The Broad Institute Genomics Platform"/>
            <consortium name="The Broad Institute Genome Sequencing Center for Infectious Disease"/>
            <person name="Wu L."/>
            <person name="Ma J."/>
        </authorList>
    </citation>
    <scope>NUCLEOTIDE SEQUENCE [LARGE SCALE GENOMIC DNA]</scope>
    <source>
        <strain evidence="3">KCTC 42087</strain>
    </source>
</reference>
<evidence type="ECO:0000256" key="1">
    <source>
        <dbReference type="SAM" id="MobiDB-lite"/>
    </source>
</evidence>
<feature type="compositionally biased region" description="Pro residues" evidence="1">
    <location>
        <begin position="119"/>
        <end position="138"/>
    </location>
</feature>
<comment type="caution">
    <text evidence="2">The sequence shown here is derived from an EMBL/GenBank/DDBJ whole genome shotgun (WGS) entry which is preliminary data.</text>
</comment>
<accession>A0ABW0ZUQ7</accession>
<dbReference type="InterPro" id="IPR049799">
    <property type="entry name" value="SitI3-like"/>
</dbReference>
<proteinExistence type="predicted"/>
<sequence>MAIDYALELACPEPADRVARVLPQTRLPSGLLVMAGERSPLPFPDPVEEQFGFTPTVHVLFRLDMLEDGARQRRDMIRLATTILDRFDGPALLTFAGEITWLLRRNGKLMISDRDDFWPPLPPLPPPPPPRTHTPPQPVNALSKSAVTTRR</sequence>